<keyword evidence="5" id="KW-0418">Kinase</keyword>
<keyword evidence="10" id="KW-1185">Reference proteome</keyword>
<sequence length="314" mass="32367">MTIGVLRIVAGSANPGLASAVANHLGVESDGANLARFPDGELRPTIENVCGADVYVIQPTAPPVNEHIIELLLLLDACRRSRAARVTAVVPYFGYARQDRRTAAGQALGSAVVTDAIAAAGADRLVVVDPHTPSLEAQCRIPVETLTAVPTLAGELVAEVSVGAVVVAPDLGAVKLAERYAEVLRGPVAVVRKHRESGAAVSALDIAGDVGGRPAVVIDDMITTGATIEAAVELLRAHGAAPDVVVAATHGLFVHAAVNRLRDLDLGRVLVTDTVTPKDAGPAIEVCSIAPTLAMAIACLHNDEALHQTRTPAR</sequence>
<keyword evidence="3" id="KW-0545">Nucleotide biosynthesis</keyword>
<dbReference type="Proteomes" id="UP001139068">
    <property type="component" value="Unassembled WGS sequence"/>
</dbReference>
<keyword evidence="2" id="KW-0808">Transferase</keyword>
<evidence type="ECO:0000256" key="4">
    <source>
        <dbReference type="ARBA" id="ARBA00022741"/>
    </source>
</evidence>
<gene>
    <name evidence="9" type="ORF">K9U37_03960</name>
</gene>
<evidence type="ECO:0000313" key="10">
    <source>
        <dbReference type="Proteomes" id="UP001139068"/>
    </source>
</evidence>
<evidence type="ECO:0000313" key="9">
    <source>
        <dbReference type="EMBL" id="MCI4674135.1"/>
    </source>
</evidence>
<dbReference type="InterPro" id="IPR005946">
    <property type="entry name" value="Rib-P_diPkinase"/>
</dbReference>
<reference evidence="9" key="1">
    <citation type="journal article" date="2022" name="ISME J.">
        <title>Identification of active gaseous-alkane degraders at natural gas seeps.</title>
        <authorList>
            <person name="Farhan Ul Haque M."/>
            <person name="Hernandez M."/>
            <person name="Crombie A.T."/>
            <person name="Murrell J.C."/>
        </authorList>
    </citation>
    <scope>NUCLEOTIDE SEQUENCE</scope>
    <source>
        <strain evidence="9">ANDR5</strain>
    </source>
</reference>
<dbReference type="InterPro" id="IPR029057">
    <property type="entry name" value="PRTase-like"/>
</dbReference>
<comment type="caution">
    <text evidence="9">The sequence shown here is derived from an EMBL/GenBank/DDBJ whole genome shotgun (WGS) entry which is preliminary data.</text>
</comment>
<dbReference type="Pfam" id="PF14572">
    <property type="entry name" value="Pribosyl_synth"/>
    <property type="match status" value="1"/>
</dbReference>
<dbReference type="PANTHER" id="PTHR10210">
    <property type="entry name" value="RIBOSE-PHOSPHATE DIPHOSPHOKINASE FAMILY MEMBER"/>
    <property type="match status" value="1"/>
</dbReference>
<evidence type="ECO:0000256" key="2">
    <source>
        <dbReference type="ARBA" id="ARBA00022679"/>
    </source>
</evidence>
<evidence type="ECO:0000256" key="5">
    <source>
        <dbReference type="ARBA" id="ARBA00022777"/>
    </source>
</evidence>
<evidence type="ECO:0000256" key="3">
    <source>
        <dbReference type="ARBA" id="ARBA00022727"/>
    </source>
</evidence>
<dbReference type="EC" id="2.7.6.1" evidence="1"/>
<dbReference type="Pfam" id="PF13793">
    <property type="entry name" value="Pribosyltran_N"/>
    <property type="match status" value="1"/>
</dbReference>
<evidence type="ECO:0000259" key="8">
    <source>
        <dbReference type="Pfam" id="PF13793"/>
    </source>
</evidence>
<dbReference type="Gene3D" id="3.40.50.2020">
    <property type="match status" value="2"/>
</dbReference>
<comment type="catalytic activity">
    <reaction evidence="7">
        <text>D-ribose 5-phosphate + ATP = 5-phospho-alpha-D-ribose 1-diphosphate + AMP + H(+)</text>
        <dbReference type="Rhea" id="RHEA:15609"/>
        <dbReference type="ChEBI" id="CHEBI:15378"/>
        <dbReference type="ChEBI" id="CHEBI:30616"/>
        <dbReference type="ChEBI" id="CHEBI:58017"/>
        <dbReference type="ChEBI" id="CHEBI:78346"/>
        <dbReference type="ChEBI" id="CHEBI:456215"/>
        <dbReference type="EC" id="2.7.6.1"/>
    </reaction>
</comment>
<keyword evidence="6" id="KW-0067">ATP-binding</keyword>
<dbReference type="NCBIfam" id="TIGR01251">
    <property type="entry name" value="ribP_PPkin"/>
    <property type="match status" value="1"/>
</dbReference>
<evidence type="ECO:0000256" key="6">
    <source>
        <dbReference type="ARBA" id="ARBA00022840"/>
    </source>
</evidence>
<evidence type="ECO:0000256" key="7">
    <source>
        <dbReference type="ARBA" id="ARBA00049535"/>
    </source>
</evidence>
<protein>
    <recommendedName>
        <fullName evidence="1">ribose-phosphate diphosphokinase</fullName>
        <ecNumber evidence="1">2.7.6.1</ecNumber>
    </recommendedName>
</protein>
<proteinExistence type="predicted"/>
<accession>A0ABS9YSF6</accession>
<dbReference type="SUPFAM" id="SSF53271">
    <property type="entry name" value="PRTase-like"/>
    <property type="match status" value="2"/>
</dbReference>
<dbReference type="CDD" id="cd06223">
    <property type="entry name" value="PRTases_typeI"/>
    <property type="match status" value="1"/>
</dbReference>
<dbReference type="InterPro" id="IPR000836">
    <property type="entry name" value="PRTase_dom"/>
</dbReference>
<name>A0ABS9YSF6_9MYCO</name>
<dbReference type="PANTHER" id="PTHR10210:SF32">
    <property type="entry name" value="RIBOSE-PHOSPHATE PYROPHOSPHOKINASE 2"/>
    <property type="match status" value="1"/>
</dbReference>
<feature type="domain" description="Ribose-phosphate pyrophosphokinase N-terminal" evidence="8">
    <location>
        <begin position="7"/>
        <end position="121"/>
    </location>
</feature>
<dbReference type="SMART" id="SM01400">
    <property type="entry name" value="Pribosyltran_N"/>
    <property type="match status" value="1"/>
</dbReference>
<keyword evidence="4" id="KW-0547">Nucleotide-binding</keyword>
<dbReference type="EMBL" id="JAIVFL010000001">
    <property type="protein sequence ID" value="MCI4674135.1"/>
    <property type="molecule type" value="Genomic_DNA"/>
</dbReference>
<organism evidence="9 10">
    <name type="scientific">Candidatus Mycolicibacterium alkanivorans</name>
    <dbReference type="NCBI Taxonomy" id="2954114"/>
    <lineage>
        <taxon>Bacteria</taxon>
        <taxon>Bacillati</taxon>
        <taxon>Actinomycetota</taxon>
        <taxon>Actinomycetes</taxon>
        <taxon>Mycobacteriales</taxon>
        <taxon>Mycobacteriaceae</taxon>
        <taxon>Mycolicibacterium</taxon>
    </lineage>
</organism>
<dbReference type="RefSeq" id="WP_243070606.1">
    <property type="nucleotide sequence ID" value="NZ_JAIVFL010000001.1"/>
</dbReference>
<dbReference type="InterPro" id="IPR029099">
    <property type="entry name" value="Pribosyltran_N"/>
</dbReference>
<evidence type="ECO:0000256" key="1">
    <source>
        <dbReference type="ARBA" id="ARBA00013247"/>
    </source>
</evidence>